<evidence type="ECO:0000313" key="3">
    <source>
        <dbReference type="EMBL" id="ACB76671.1"/>
    </source>
</evidence>
<name>B1ZUA9_OPITP</name>
<feature type="compositionally biased region" description="Basic and acidic residues" evidence="1">
    <location>
        <begin position="380"/>
        <end position="389"/>
    </location>
</feature>
<evidence type="ECO:0000313" key="4">
    <source>
        <dbReference type="Proteomes" id="UP000007013"/>
    </source>
</evidence>
<protein>
    <recommendedName>
        <fullName evidence="2">ORC1/DEAH AAA+ ATPase domain-containing protein</fullName>
    </recommendedName>
</protein>
<sequence length="402" mass="45383">MSNIQTAERTNGNLAVTVAGSTGAIVPTNKHLADRAIIRGDVNAAIERFAHYPDAVREGALWLRLFTQQKLNGEHALLWKLACALGLRDASGNNPSDQYWYQVVTGRYFKPGGDAKRLKVYIDAIRAHALRQERAGMIGFVETDNWTLFRDYVDSRRTFSSSCRVGAVEGLSGAQKTSCRKQYTALNNHRETVGFEAPARATRARVVQKLAELYQVAESKNVGGKEVEIERFLKSAVTIEVGEAKPRCIIIDNVQRLFRPNVQPDQQPVFNYLHELQDDIGFCLILMWVPSFTRVITSNDPYWAQWVGRIGGPDEILRLDQKLPRKDLLKFAREFRVVNDPEAYPLLKKWNATPWGCRVPVQKLEKARKLANAESSDEISVDHLRRVDSEPVIPPAGEEDEQ</sequence>
<feature type="region of interest" description="Disordered" evidence="1">
    <location>
        <begin position="370"/>
        <end position="402"/>
    </location>
</feature>
<evidence type="ECO:0000256" key="1">
    <source>
        <dbReference type="SAM" id="MobiDB-lite"/>
    </source>
</evidence>
<proteinExistence type="predicted"/>
<dbReference type="eggNOG" id="COG2842">
    <property type="taxonomic scope" value="Bacteria"/>
</dbReference>
<dbReference type="EMBL" id="CP001032">
    <property type="protein sequence ID" value="ACB76671.1"/>
    <property type="molecule type" value="Genomic_DNA"/>
</dbReference>
<evidence type="ECO:0000259" key="2">
    <source>
        <dbReference type="Pfam" id="PF13401"/>
    </source>
</evidence>
<dbReference type="AlphaFoldDB" id="B1ZUA9"/>
<dbReference type="Pfam" id="PF13401">
    <property type="entry name" value="AAA_22"/>
    <property type="match status" value="1"/>
</dbReference>
<gene>
    <name evidence="3" type="ordered locus">Oter_3394</name>
</gene>
<reference evidence="3 4" key="1">
    <citation type="journal article" date="2011" name="J. Bacteriol.">
        <title>Genome sequence of the verrucomicrobium Opitutus terrae PB90-1, an abundant inhabitant of rice paddy soil ecosystems.</title>
        <authorList>
            <person name="van Passel M.W."/>
            <person name="Kant R."/>
            <person name="Palva A."/>
            <person name="Copeland A."/>
            <person name="Lucas S."/>
            <person name="Lapidus A."/>
            <person name="Glavina del Rio T."/>
            <person name="Pitluck S."/>
            <person name="Goltsman E."/>
            <person name="Clum A."/>
            <person name="Sun H."/>
            <person name="Schmutz J."/>
            <person name="Larimer F.W."/>
            <person name="Land M.L."/>
            <person name="Hauser L."/>
            <person name="Kyrpides N."/>
            <person name="Mikhailova N."/>
            <person name="Richardson P.P."/>
            <person name="Janssen P.H."/>
            <person name="de Vos W.M."/>
            <person name="Smidt H."/>
        </authorList>
    </citation>
    <scope>NUCLEOTIDE SEQUENCE [LARGE SCALE GENOMIC DNA]</scope>
    <source>
        <strain evidence="4">DSM 11246 / JCM 15787 / PB90-1</strain>
    </source>
</reference>
<dbReference type="InterPro" id="IPR049945">
    <property type="entry name" value="AAA_22"/>
</dbReference>
<dbReference type="HOGENOM" id="CLU_684824_0_0_0"/>
<keyword evidence="4" id="KW-1185">Reference proteome</keyword>
<accession>B1ZUA9</accession>
<dbReference type="GO" id="GO:0016887">
    <property type="term" value="F:ATP hydrolysis activity"/>
    <property type="evidence" value="ECO:0007669"/>
    <property type="project" value="InterPro"/>
</dbReference>
<dbReference type="KEGG" id="ote:Oter_3394"/>
<organism evidence="3 4">
    <name type="scientific">Opitutus terrae (strain DSM 11246 / JCM 15787 / PB90-1)</name>
    <dbReference type="NCBI Taxonomy" id="452637"/>
    <lineage>
        <taxon>Bacteria</taxon>
        <taxon>Pseudomonadati</taxon>
        <taxon>Verrucomicrobiota</taxon>
        <taxon>Opitutia</taxon>
        <taxon>Opitutales</taxon>
        <taxon>Opitutaceae</taxon>
        <taxon>Opitutus</taxon>
    </lineage>
</organism>
<feature type="domain" description="ORC1/DEAH AAA+ ATPase" evidence="2">
    <location>
        <begin position="162"/>
        <end position="295"/>
    </location>
</feature>
<dbReference type="Proteomes" id="UP000007013">
    <property type="component" value="Chromosome"/>
</dbReference>
<dbReference type="InterPro" id="IPR027417">
    <property type="entry name" value="P-loop_NTPase"/>
</dbReference>
<dbReference type="SUPFAM" id="SSF52540">
    <property type="entry name" value="P-loop containing nucleoside triphosphate hydrolases"/>
    <property type="match status" value="1"/>
</dbReference>
<dbReference type="RefSeq" id="WP_012376200.1">
    <property type="nucleotide sequence ID" value="NC_010571.1"/>
</dbReference>
<dbReference type="STRING" id="452637.Oter_3394"/>